<dbReference type="GO" id="GO:0008654">
    <property type="term" value="P:phospholipid biosynthetic process"/>
    <property type="evidence" value="ECO:0007669"/>
    <property type="project" value="InterPro"/>
</dbReference>
<keyword evidence="1 2" id="KW-0808">Transferase</keyword>
<dbReference type="Pfam" id="PF01066">
    <property type="entry name" value="CDP-OH_P_transf"/>
    <property type="match status" value="1"/>
</dbReference>
<dbReference type="InterPro" id="IPR000462">
    <property type="entry name" value="CDP-OH_P_trans"/>
</dbReference>
<accession>A0A841D3B9</accession>
<dbReference type="AlphaFoldDB" id="A0A841D3B9"/>
<comment type="caution">
    <text evidence="5">The sequence shown here is derived from an EMBL/GenBank/DDBJ whole genome shotgun (WGS) entry which is preliminary data.</text>
</comment>
<keyword evidence="4" id="KW-0472">Membrane</keyword>
<feature type="transmembrane region" description="Helical" evidence="4">
    <location>
        <begin position="272"/>
        <end position="291"/>
    </location>
</feature>
<evidence type="ECO:0000256" key="1">
    <source>
        <dbReference type="ARBA" id="ARBA00022679"/>
    </source>
</evidence>
<evidence type="ECO:0000256" key="2">
    <source>
        <dbReference type="RuleBase" id="RU003750"/>
    </source>
</evidence>
<keyword evidence="4" id="KW-1133">Transmembrane helix</keyword>
<comment type="similarity">
    <text evidence="2">Belongs to the CDP-alcohol phosphatidyltransferase class-I family.</text>
</comment>
<sequence length="320" mass="34176">MRPYSLDDVRATCKPKDSWWTVFLVDPVACRLTLLVANHTAVTPNGLSRFSLILGTAAAVCFAAGRLAAGAALFYLSFMVDCMDGKIARLKGTGTVFGLWVDYVGDRIRVVCCAIGLASGQYAATGELAYILLGTGVAVLDLFRYVNAPQMKRVRDAVRENWPVPGAVEAHGEEHGGVSGEVSVTRAEVSAVLQEAASLIEASAGPEGSSTAGPRRGRRPSPARRVRRMLGTYRLIGPFLARYRIRTHLVSGIEFHAAVFVVAPLLGAGALLPVVTGAGALLLLNEVYLVFRLWRFTRMPAPVLPESAAPVPHGAQRVPA</sequence>
<dbReference type="EMBL" id="JACHJJ010000009">
    <property type="protein sequence ID" value="MBB5963979.1"/>
    <property type="molecule type" value="Genomic_DNA"/>
</dbReference>
<dbReference type="InterPro" id="IPR043130">
    <property type="entry name" value="CDP-OH_PTrfase_TM_dom"/>
</dbReference>
<proteinExistence type="inferred from homology"/>
<evidence type="ECO:0000256" key="4">
    <source>
        <dbReference type="SAM" id="Phobius"/>
    </source>
</evidence>
<dbReference type="Proteomes" id="UP000562352">
    <property type="component" value="Unassembled WGS sequence"/>
</dbReference>
<reference evidence="5 6" key="1">
    <citation type="submission" date="2020-08" db="EMBL/GenBank/DDBJ databases">
        <title>Genomic Encyclopedia of Type Strains, Phase III (KMG-III): the genomes of soil and plant-associated and newly described type strains.</title>
        <authorList>
            <person name="Whitman W."/>
        </authorList>
    </citation>
    <scope>NUCLEOTIDE SEQUENCE [LARGE SCALE GENOMIC DNA]</scope>
    <source>
        <strain evidence="5 6">CECT 3303</strain>
    </source>
</reference>
<organism evidence="5 6">
    <name type="scientific">Planomonospora venezuelensis</name>
    <dbReference type="NCBI Taxonomy" id="1999"/>
    <lineage>
        <taxon>Bacteria</taxon>
        <taxon>Bacillati</taxon>
        <taxon>Actinomycetota</taxon>
        <taxon>Actinomycetes</taxon>
        <taxon>Streptosporangiales</taxon>
        <taxon>Streptosporangiaceae</taxon>
        <taxon>Planomonospora</taxon>
    </lineage>
</organism>
<dbReference type="Gene3D" id="1.20.120.1760">
    <property type="match status" value="1"/>
</dbReference>
<dbReference type="GO" id="GO:0016020">
    <property type="term" value="C:membrane"/>
    <property type="evidence" value="ECO:0007669"/>
    <property type="project" value="InterPro"/>
</dbReference>
<feature type="transmembrane region" description="Helical" evidence="4">
    <location>
        <begin position="249"/>
        <end position="266"/>
    </location>
</feature>
<dbReference type="InterPro" id="IPR048254">
    <property type="entry name" value="CDP_ALCOHOL_P_TRANSF_CS"/>
</dbReference>
<evidence type="ECO:0008006" key="7">
    <source>
        <dbReference type="Google" id="ProtNLM"/>
    </source>
</evidence>
<keyword evidence="4" id="KW-0812">Transmembrane</keyword>
<evidence type="ECO:0000313" key="5">
    <source>
        <dbReference type="EMBL" id="MBB5963979.1"/>
    </source>
</evidence>
<dbReference type="GO" id="GO:0016780">
    <property type="term" value="F:phosphotransferase activity, for other substituted phosphate groups"/>
    <property type="evidence" value="ECO:0007669"/>
    <property type="project" value="InterPro"/>
</dbReference>
<evidence type="ECO:0000313" key="6">
    <source>
        <dbReference type="Proteomes" id="UP000562352"/>
    </source>
</evidence>
<evidence type="ECO:0000256" key="3">
    <source>
        <dbReference type="SAM" id="MobiDB-lite"/>
    </source>
</evidence>
<feature type="transmembrane region" description="Helical" evidence="4">
    <location>
        <begin position="128"/>
        <end position="146"/>
    </location>
</feature>
<dbReference type="PROSITE" id="PS00379">
    <property type="entry name" value="CDP_ALCOHOL_P_TRANSF"/>
    <property type="match status" value="1"/>
</dbReference>
<feature type="transmembrane region" description="Helical" evidence="4">
    <location>
        <begin position="50"/>
        <end position="76"/>
    </location>
</feature>
<dbReference type="RefSeq" id="WP_260407974.1">
    <property type="nucleotide sequence ID" value="NZ_BAAAWZ010000001.1"/>
</dbReference>
<name>A0A841D3B9_PLAVE</name>
<feature type="region of interest" description="Disordered" evidence="3">
    <location>
        <begin position="202"/>
        <end position="223"/>
    </location>
</feature>
<keyword evidence="6" id="KW-1185">Reference proteome</keyword>
<gene>
    <name evidence="5" type="ORF">FHS22_003261</name>
</gene>
<protein>
    <recommendedName>
        <fullName evidence="7">CDP-alcohol phosphatidyltransferase</fullName>
    </recommendedName>
</protein>